<reference evidence="4 5" key="1">
    <citation type="submission" date="2017-03" db="EMBL/GenBank/DDBJ databases">
        <title>Genomes of endolithic fungi from Antarctica.</title>
        <authorList>
            <person name="Coleine C."/>
            <person name="Masonjones S."/>
            <person name="Stajich J.E."/>
        </authorList>
    </citation>
    <scope>NUCLEOTIDE SEQUENCE [LARGE SCALE GENOMIC DNA]</scope>
    <source>
        <strain evidence="4 5">CCFEE 6315</strain>
    </source>
</reference>
<feature type="domain" description="Yeast cell wall synthesis Kre9/Knh1-like N-terminal" evidence="3">
    <location>
        <begin position="50"/>
        <end position="128"/>
    </location>
</feature>
<dbReference type="Proteomes" id="UP000308549">
    <property type="component" value="Unassembled WGS sequence"/>
</dbReference>
<evidence type="ECO:0000313" key="4">
    <source>
        <dbReference type="EMBL" id="TKA31655.1"/>
    </source>
</evidence>
<dbReference type="PANTHER" id="PTHR40633">
    <property type="entry name" value="MATRIX PROTEIN, PUTATIVE (AFU_ORTHOLOGUE AFUA_8G05410)-RELATED"/>
    <property type="match status" value="1"/>
</dbReference>
<keyword evidence="5" id="KW-1185">Reference proteome</keyword>
<dbReference type="InterPro" id="IPR052982">
    <property type="entry name" value="SRP1/TIP1-like"/>
</dbReference>
<dbReference type="AlphaFoldDB" id="A0A4U0UBL7"/>
<evidence type="ECO:0000256" key="2">
    <source>
        <dbReference type="SAM" id="SignalP"/>
    </source>
</evidence>
<keyword evidence="1 2" id="KW-0732">Signal</keyword>
<dbReference type="PANTHER" id="PTHR40633:SF1">
    <property type="entry name" value="GPI ANCHORED SERINE-THREONINE RICH PROTEIN (AFU_ORTHOLOGUE AFUA_1G03630)"/>
    <property type="match status" value="1"/>
</dbReference>
<organism evidence="4 5">
    <name type="scientific">Salinomyces thailandicus</name>
    <dbReference type="NCBI Taxonomy" id="706561"/>
    <lineage>
        <taxon>Eukaryota</taxon>
        <taxon>Fungi</taxon>
        <taxon>Dikarya</taxon>
        <taxon>Ascomycota</taxon>
        <taxon>Pezizomycotina</taxon>
        <taxon>Dothideomycetes</taxon>
        <taxon>Dothideomycetidae</taxon>
        <taxon>Mycosphaerellales</taxon>
        <taxon>Teratosphaeriaceae</taxon>
        <taxon>Salinomyces</taxon>
    </lineage>
</organism>
<dbReference type="EMBL" id="NAJL01000007">
    <property type="protein sequence ID" value="TKA31655.1"/>
    <property type="molecule type" value="Genomic_DNA"/>
</dbReference>
<accession>A0A4U0UBL7</accession>
<evidence type="ECO:0000259" key="3">
    <source>
        <dbReference type="Pfam" id="PF10342"/>
    </source>
</evidence>
<dbReference type="InterPro" id="IPR018466">
    <property type="entry name" value="Kre9/Knh1-like_N"/>
</dbReference>
<comment type="caution">
    <text evidence="4">The sequence shown here is derived from an EMBL/GenBank/DDBJ whole genome shotgun (WGS) entry which is preliminary data.</text>
</comment>
<gene>
    <name evidence="4" type="ORF">B0A50_01732</name>
</gene>
<evidence type="ECO:0000256" key="1">
    <source>
        <dbReference type="ARBA" id="ARBA00022729"/>
    </source>
</evidence>
<feature type="signal peptide" evidence="2">
    <location>
        <begin position="1"/>
        <end position="30"/>
    </location>
</feature>
<feature type="chain" id="PRO_5020653727" description="Yeast cell wall synthesis Kre9/Knh1-like N-terminal domain-containing protein" evidence="2">
    <location>
        <begin position="31"/>
        <end position="330"/>
    </location>
</feature>
<proteinExistence type="predicted"/>
<protein>
    <recommendedName>
        <fullName evidence="3">Yeast cell wall synthesis Kre9/Knh1-like N-terminal domain-containing protein</fullName>
    </recommendedName>
</protein>
<dbReference type="Pfam" id="PF10342">
    <property type="entry name" value="Kre9_KNH"/>
    <property type="match status" value="1"/>
</dbReference>
<dbReference type="PROSITE" id="PS51257">
    <property type="entry name" value="PROKAR_LIPOPROTEIN"/>
    <property type="match status" value="1"/>
</dbReference>
<sequence length="330" mass="33038">MSSTKSSPRDFSLFSLFAAGLACLAPFANAYTQPVGAEPMDNPISMPGLGSPYTITWEPTTSGTVTLVLLKGPSSNAVPQYAIVEEIDNDGSYVWTPSTDLAPGQTGYGIQLIVDATGQYQYTTQFGISNPDYNADMMVSSSSSVAAASTSTISAISTAIITVSPSSSVAAIAAPTNATMASESVVYTTEVVSDYTTYCPYATSFTLADKTYTVSSATTLTISDCSCTVSKPVSTYATSTAAPVTTVATTSSPVVLATTGGMPANGSIVYGTGAMSVPSSLKTTASAGMPGSSAGASGSGVAPFQGAASSNVVASFAGVMVAAGVAVFAL</sequence>
<dbReference type="OrthoDB" id="4094614at2759"/>
<name>A0A4U0UBL7_9PEZI</name>
<evidence type="ECO:0000313" key="5">
    <source>
        <dbReference type="Proteomes" id="UP000308549"/>
    </source>
</evidence>